<keyword evidence="2" id="KW-0378">Hydrolase</keyword>
<evidence type="ECO:0000259" key="1">
    <source>
        <dbReference type="Pfam" id="PF12697"/>
    </source>
</evidence>
<sequence length="233" mass="24348">MRKISSVVLVHGAWHGPSCWSQVACRLLAGGLDVRVPELPSVGPAAGEPGSLAADAEAVRAALAEAPGEAVVVAHSYGGLPVTEVAARAGNVAHLVYLCAFMLGPGESLLSAIGGHEPPWWITSTDGRTMMPDRARDIFYNDCSDEVAAAAATALRPQSKASFTEPLGAAAWQELPSTYVICERDNAIPLFAQEAMSQRARDVRRLDAGHSPFLSQPDELAALVRDIVAAAGG</sequence>
<evidence type="ECO:0000313" key="3">
    <source>
        <dbReference type="Proteomes" id="UP001217485"/>
    </source>
</evidence>
<reference evidence="2 3" key="1">
    <citation type="submission" date="2023-01" db="EMBL/GenBank/DDBJ databases">
        <title>Minimal conservation of predation-associated metabolite biosynthetic gene clusters underscores biosynthetic potential of Myxococcota including descriptions for ten novel species: Archangium lansinium sp. nov., Myxococcus landrumus sp. nov., Nannocystis bai.</title>
        <authorList>
            <person name="Ahearne A."/>
            <person name="Stevens C."/>
            <person name="Dowd S."/>
        </authorList>
    </citation>
    <scope>NUCLEOTIDE SEQUENCE [LARGE SCALE GENOMIC DNA]</scope>
    <source>
        <strain evidence="2 3">WIWO2</strain>
    </source>
</reference>
<dbReference type="PANTHER" id="PTHR37017">
    <property type="entry name" value="AB HYDROLASE-1 DOMAIN-CONTAINING PROTEIN-RELATED"/>
    <property type="match status" value="1"/>
</dbReference>
<dbReference type="InterPro" id="IPR052897">
    <property type="entry name" value="Sec-Metab_Biosynth_Hydrolase"/>
</dbReference>
<feature type="domain" description="AB hydrolase-1" evidence="1">
    <location>
        <begin position="7"/>
        <end position="222"/>
    </location>
</feature>
<keyword evidence="3" id="KW-1185">Reference proteome</keyword>
<protein>
    <submittedName>
        <fullName evidence="2">Alpha/beta hydrolase</fullName>
    </submittedName>
</protein>
<dbReference type="SUPFAM" id="SSF53474">
    <property type="entry name" value="alpha/beta-Hydrolases"/>
    <property type="match status" value="1"/>
</dbReference>
<name>A0ABT5C2W8_9BACT</name>
<evidence type="ECO:0000313" key="2">
    <source>
        <dbReference type="EMBL" id="MDC0680200.1"/>
    </source>
</evidence>
<organism evidence="2 3">
    <name type="scientific">Sorangium atrum</name>
    <dbReference type="NCBI Taxonomy" id="2995308"/>
    <lineage>
        <taxon>Bacteria</taxon>
        <taxon>Pseudomonadati</taxon>
        <taxon>Myxococcota</taxon>
        <taxon>Polyangia</taxon>
        <taxon>Polyangiales</taxon>
        <taxon>Polyangiaceae</taxon>
        <taxon>Sorangium</taxon>
    </lineage>
</organism>
<comment type="caution">
    <text evidence="2">The sequence shown here is derived from an EMBL/GenBank/DDBJ whole genome shotgun (WGS) entry which is preliminary data.</text>
</comment>
<proteinExistence type="predicted"/>
<dbReference type="GO" id="GO:0016787">
    <property type="term" value="F:hydrolase activity"/>
    <property type="evidence" value="ECO:0007669"/>
    <property type="project" value="UniProtKB-KW"/>
</dbReference>
<dbReference type="PANTHER" id="PTHR37017:SF11">
    <property type="entry name" value="ESTERASE_LIPASE_THIOESTERASE DOMAIN-CONTAINING PROTEIN"/>
    <property type="match status" value="1"/>
</dbReference>
<dbReference type="EMBL" id="JAQNDK010000002">
    <property type="protein sequence ID" value="MDC0680200.1"/>
    <property type="molecule type" value="Genomic_DNA"/>
</dbReference>
<dbReference type="InterPro" id="IPR029058">
    <property type="entry name" value="AB_hydrolase_fold"/>
</dbReference>
<gene>
    <name evidence="2" type="ORF">POL72_20835</name>
</gene>
<dbReference type="Pfam" id="PF12697">
    <property type="entry name" value="Abhydrolase_6"/>
    <property type="match status" value="1"/>
</dbReference>
<dbReference type="InterPro" id="IPR000073">
    <property type="entry name" value="AB_hydrolase_1"/>
</dbReference>
<dbReference type="Proteomes" id="UP001217485">
    <property type="component" value="Unassembled WGS sequence"/>
</dbReference>
<dbReference type="RefSeq" id="WP_272097234.1">
    <property type="nucleotide sequence ID" value="NZ_JAQNDK010000002.1"/>
</dbReference>
<dbReference type="Gene3D" id="3.40.50.1820">
    <property type="entry name" value="alpha/beta hydrolase"/>
    <property type="match status" value="1"/>
</dbReference>
<accession>A0ABT5C2W8</accession>